<dbReference type="Gene3D" id="3.30.450.80">
    <property type="entry name" value="Transcription factor LuxR-like, autoinducer-binding domain"/>
    <property type="match status" value="1"/>
</dbReference>
<dbReference type="SUPFAM" id="SSF46894">
    <property type="entry name" value="C-terminal effector domain of the bipartite response regulators"/>
    <property type="match status" value="1"/>
</dbReference>
<evidence type="ECO:0000313" key="5">
    <source>
        <dbReference type="EMBL" id="SQA61084.1"/>
    </source>
</evidence>
<dbReference type="InterPro" id="IPR036693">
    <property type="entry name" value="TF_LuxR_autoind-bd_dom_sf"/>
</dbReference>
<evidence type="ECO:0000256" key="3">
    <source>
        <dbReference type="ARBA" id="ARBA00023163"/>
    </source>
</evidence>
<keyword evidence="3" id="KW-0804">Transcription</keyword>
<evidence type="ECO:0000259" key="4">
    <source>
        <dbReference type="PROSITE" id="PS50043"/>
    </source>
</evidence>
<dbReference type="EMBL" id="UAVL01000001">
    <property type="protein sequence ID" value="SQA61084.1"/>
    <property type="molecule type" value="Genomic_DNA"/>
</dbReference>
<dbReference type="Gene3D" id="1.10.10.10">
    <property type="entry name" value="Winged helix-like DNA-binding domain superfamily/Winged helix DNA-binding domain"/>
    <property type="match status" value="1"/>
</dbReference>
<dbReference type="AlphaFoldDB" id="A0AB38FT06"/>
<dbReference type="InterPro" id="IPR019941">
    <property type="entry name" value="Tscrpt_reg_LuxR_HchA-assoc"/>
</dbReference>
<dbReference type="SUPFAM" id="SSF75516">
    <property type="entry name" value="Pheromone-binding domain of LuxR-like quorum-sensing transcription factors"/>
    <property type="match status" value="1"/>
</dbReference>
<dbReference type="GO" id="GO:0003677">
    <property type="term" value="F:DNA binding"/>
    <property type="evidence" value="ECO:0007669"/>
    <property type="project" value="UniProtKB-KW"/>
</dbReference>
<dbReference type="CDD" id="cd06170">
    <property type="entry name" value="LuxR_C_like"/>
    <property type="match status" value="1"/>
</dbReference>
<dbReference type="InterPro" id="IPR000792">
    <property type="entry name" value="Tscrpt_reg_LuxR_C"/>
</dbReference>
<evidence type="ECO:0000256" key="2">
    <source>
        <dbReference type="ARBA" id="ARBA00023125"/>
    </source>
</evidence>
<evidence type="ECO:0000256" key="1">
    <source>
        <dbReference type="ARBA" id="ARBA00023015"/>
    </source>
</evidence>
<dbReference type="SMART" id="SM00421">
    <property type="entry name" value="HTH_LUXR"/>
    <property type="match status" value="1"/>
</dbReference>
<dbReference type="PANTHER" id="PTHR44688:SF16">
    <property type="entry name" value="DNA-BINDING TRANSCRIPTIONAL ACTIVATOR DEVR_DOSR"/>
    <property type="match status" value="1"/>
</dbReference>
<dbReference type="NCBIfam" id="TIGR03541">
    <property type="entry name" value="reg_near_HchA"/>
    <property type="match status" value="1"/>
</dbReference>
<evidence type="ECO:0000313" key="6">
    <source>
        <dbReference type="Proteomes" id="UP000251313"/>
    </source>
</evidence>
<comment type="caution">
    <text evidence="5">The sequence shown here is derived from an EMBL/GenBank/DDBJ whole genome shotgun (WGS) entry which is preliminary data.</text>
</comment>
<proteinExistence type="predicted"/>
<dbReference type="Pfam" id="PF00196">
    <property type="entry name" value="GerE"/>
    <property type="match status" value="1"/>
</dbReference>
<keyword evidence="2" id="KW-0238">DNA-binding</keyword>
<feature type="domain" description="HTH luxR-type" evidence="4">
    <location>
        <begin position="166"/>
        <end position="231"/>
    </location>
</feature>
<sequence length="235" mass="26362">MLENNAIRTAITIESSKNPLEVQVAVRQFATSYGYNRYVFYSASVNHDAIIDRIFWVEGDWFNGEEVDELTYMRRCPVTQHILETDEPFYWSKCSGQTGEQYRVVRKPQGSGVHGLQIPVFGLHGLEGAASFGGEKIDTSSEARLSIQLVAVTAFYTLRRMKGHLREQTEGTLSKREREVLAWTAAGRRQADIAVTLGISPRTVENHLRAARQRLGVATTVEAIRMAVRNGDIEG</sequence>
<gene>
    <name evidence="5" type="primary">lasR</name>
    <name evidence="5" type="ORF">NCTC11967_01065</name>
</gene>
<reference evidence="5 6" key="1">
    <citation type="submission" date="2018-06" db="EMBL/GenBank/DDBJ databases">
        <authorList>
            <consortium name="Pathogen Informatics"/>
            <person name="Doyle S."/>
        </authorList>
    </citation>
    <scope>NUCLEOTIDE SEQUENCE [LARGE SCALE GENOMIC DNA]</scope>
    <source>
        <strain evidence="5 6">NCTC11967</strain>
    </source>
</reference>
<protein>
    <submittedName>
        <fullName evidence="5">Transcriptional activator protein lasR</fullName>
    </submittedName>
</protein>
<dbReference type="PRINTS" id="PR00038">
    <property type="entry name" value="HTHLUXR"/>
</dbReference>
<dbReference type="PROSITE" id="PS50043">
    <property type="entry name" value="HTH_LUXR_2"/>
    <property type="match status" value="1"/>
</dbReference>
<accession>A0AB38FT06</accession>
<name>A0AB38FT06_9ENTR</name>
<dbReference type="GO" id="GO:0006355">
    <property type="term" value="P:regulation of DNA-templated transcription"/>
    <property type="evidence" value="ECO:0007669"/>
    <property type="project" value="InterPro"/>
</dbReference>
<dbReference type="Pfam" id="PF03472">
    <property type="entry name" value="Autoind_bind"/>
    <property type="match status" value="1"/>
</dbReference>
<keyword evidence="1" id="KW-0805">Transcription regulation</keyword>
<dbReference type="RefSeq" id="WP_038257481.1">
    <property type="nucleotide sequence ID" value="NZ_JBPDWG010000003.1"/>
</dbReference>
<dbReference type="PANTHER" id="PTHR44688">
    <property type="entry name" value="DNA-BINDING TRANSCRIPTIONAL ACTIVATOR DEVR_DOSR"/>
    <property type="match status" value="1"/>
</dbReference>
<dbReference type="InterPro" id="IPR005143">
    <property type="entry name" value="TF_LuxR_autoind-bd_dom"/>
</dbReference>
<organism evidence="5 6">
    <name type="scientific">Yokenella regensburgei</name>
    <dbReference type="NCBI Taxonomy" id="158877"/>
    <lineage>
        <taxon>Bacteria</taxon>
        <taxon>Pseudomonadati</taxon>
        <taxon>Pseudomonadota</taxon>
        <taxon>Gammaproteobacteria</taxon>
        <taxon>Enterobacterales</taxon>
        <taxon>Enterobacteriaceae</taxon>
        <taxon>Yokenella</taxon>
    </lineage>
</organism>
<dbReference type="Proteomes" id="UP000251313">
    <property type="component" value="Unassembled WGS sequence"/>
</dbReference>
<dbReference type="InterPro" id="IPR016032">
    <property type="entry name" value="Sig_transdc_resp-reg_C-effctor"/>
</dbReference>
<dbReference type="InterPro" id="IPR036388">
    <property type="entry name" value="WH-like_DNA-bd_sf"/>
</dbReference>